<accession>A0A067QNW2</accession>
<organism evidence="1 2">
    <name type="scientific">Zootermopsis nevadensis</name>
    <name type="common">Dampwood termite</name>
    <dbReference type="NCBI Taxonomy" id="136037"/>
    <lineage>
        <taxon>Eukaryota</taxon>
        <taxon>Metazoa</taxon>
        <taxon>Ecdysozoa</taxon>
        <taxon>Arthropoda</taxon>
        <taxon>Hexapoda</taxon>
        <taxon>Insecta</taxon>
        <taxon>Pterygota</taxon>
        <taxon>Neoptera</taxon>
        <taxon>Polyneoptera</taxon>
        <taxon>Dictyoptera</taxon>
        <taxon>Blattodea</taxon>
        <taxon>Blattoidea</taxon>
        <taxon>Termitoidae</taxon>
        <taxon>Termopsidae</taxon>
        <taxon>Zootermopsis</taxon>
    </lineage>
</organism>
<gene>
    <name evidence="1" type="ORF">L798_14406</name>
</gene>
<protein>
    <submittedName>
        <fullName evidence="1">Uncharacterized protein</fullName>
    </submittedName>
</protein>
<keyword evidence="2" id="KW-1185">Reference proteome</keyword>
<name>A0A067QNW2_ZOONE</name>
<evidence type="ECO:0000313" key="1">
    <source>
        <dbReference type="EMBL" id="KDR11236.1"/>
    </source>
</evidence>
<sequence>MVEIPGVLPADLTTCPPYFQQSGIYTERFMYCSDDSADQRDVTKKPDKYLHSTVKFVYNGASVKRKCGFIGKLVWSQQNTIGSNAQLPADLKFLNAGTNRNWKSLTKNIVFE</sequence>
<reference evidence="1 2" key="1">
    <citation type="journal article" date="2014" name="Nat. Commun.">
        <title>Molecular traces of alternative social organization in a termite genome.</title>
        <authorList>
            <person name="Terrapon N."/>
            <person name="Li C."/>
            <person name="Robertson H.M."/>
            <person name="Ji L."/>
            <person name="Meng X."/>
            <person name="Booth W."/>
            <person name="Chen Z."/>
            <person name="Childers C.P."/>
            <person name="Glastad K.M."/>
            <person name="Gokhale K."/>
            <person name="Gowin J."/>
            <person name="Gronenberg W."/>
            <person name="Hermansen R.A."/>
            <person name="Hu H."/>
            <person name="Hunt B.G."/>
            <person name="Huylmans A.K."/>
            <person name="Khalil S.M."/>
            <person name="Mitchell R.D."/>
            <person name="Munoz-Torres M.C."/>
            <person name="Mustard J.A."/>
            <person name="Pan H."/>
            <person name="Reese J.T."/>
            <person name="Scharf M.E."/>
            <person name="Sun F."/>
            <person name="Vogel H."/>
            <person name="Xiao J."/>
            <person name="Yang W."/>
            <person name="Yang Z."/>
            <person name="Yang Z."/>
            <person name="Zhou J."/>
            <person name="Zhu J."/>
            <person name="Brent C.S."/>
            <person name="Elsik C.G."/>
            <person name="Goodisman M.A."/>
            <person name="Liberles D.A."/>
            <person name="Roe R.M."/>
            <person name="Vargo E.L."/>
            <person name="Vilcinskas A."/>
            <person name="Wang J."/>
            <person name="Bornberg-Bauer E."/>
            <person name="Korb J."/>
            <person name="Zhang G."/>
            <person name="Liebig J."/>
        </authorList>
    </citation>
    <scope>NUCLEOTIDE SEQUENCE [LARGE SCALE GENOMIC DNA]</scope>
    <source>
        <tissue evidence="1">Whole organism</tissue>
    </source>
</reference>
<evidence type="ECO:0000313" key="2">
    <source>
        <dbReference type="Proteomes" id="UP000027135"/>
    </source>
</evidence>
<dbReference type="Proteomes" id="UP000027135">
    <property type="component" value="Unassembled WGS sequence"/>
</dbReference>
<dbReference type="AlphaFoldDB" id="A0A067QNW2"/>
<dbReference type="InParanoid" id="A0A067QNW2"/>
<proteinExistence type="predicted"/>
<dbReference type="EMBL" id="KK853110">
    <property type="protein sequence ID" value="KDR11236.1"/>
    <property type="molecule type" value="Genomic_DNA"/>
</dbReference>